<dbReference type="SUPFAM" id="SSF53807">
    <property type="entry name" value="Helical backbone' metal receptor"/>
    <property type="match status" value="1"/>
</dbReference>
<dbReference type="OrthoDB" id="9775594at2"/>
<evidence type="ECO:0000313" key="3">
    <source>
        <dbReference type="Proteomes" id="UP000325255"/>
    </source>
</evidence>
<dbReference type="PANTHER" id="PTHR30535:SF34">
    <property type="entry name" value="MOLYBDATE-BINDING PROTEIN MOLA"/>
    <property type="match status" value="1"/>
</dbReference>
<organism evidence="2 3">
    <name type="scientific">Rhodovastum atsumiense</name>
    <dbReference type="NCBI Taxonomy" id="504468"/>
    <lineage>
        <taxon>Bacteria</taxon>
        <taxon>Pseudomonadati</taxon>
        <taxon>Pseudomonadota</taxon>
        <taxon>Alphaproteobacteria</taxon>
        <taxon>Acetobacterales</taxon>
        <taxon>Acetobacteraceae</taxon>
        <taxon>Rhodovastum</taxon>
    </lineage>
</organism>
<protein>
    <submittedName>
        <fullName evidence="2">ABC transporter substrate-binding protein</fullName>
    </submittedName>
</protein>
<dbReference type="Pfam" id="PF01497">
    <property type="entry name" value="Peripla_BP_2"/>
    <property type="match status" value="1"/>
</dbReference>
<dbReference type="PROSITE" id="PS50983">
    <property type="entry name" value="FE_B12_PBP"/>
    <property type="match status" value="1"/>
</dbReference>
<dbReference type="Gene3D" id="3.40.50.1980">
    <property type="entry name" value="Nitrogenase molybdenum iron protein domain"/>
    <property type="match status" value="2"/>
</dbReference>
<keyword evidence="3" id="KW-1185">Reference proteome</keyword>
<dbReference type="InterPro" id="IPR050902">
    <property type="entry name" value="ABC_Transporter_SBP"/>
</dbReference>
<evidence type="ECO:0000259" key="1">
    <source>
        <dbReference type="PROSITE" id="PS50983"/>
    </source>
</evidence>
<dbReference type="InterPro" id="IPR002491">
    <property type="entry name" value="ABC_transptr_periplasmic_BD"/>
</dbReference>
<sequence length="372" mass="40785">MKPQVQDKAIFSRHGRSRRAARSMGATLGALLALACCGTAAARSVIDMAGRSVELPAQVRRVACLEVLCYPRVFMLGAEARIGLMYDTAAPWMVATNPQVRSIPRMVGEPNVEELLARGIDTAFVFYDAGRVVPKLATVGIAALVSQPVGPPPATAEAFIADTMRAVRLFGQVLGGEAEARAEEWCRIFETRIRRVLARTADIPAAQRPRLYYVRGPQAVNTQGRGSYTYWSGTIAGASMIAGALPLAGRGSMAMEDILRWDPQVVLVGRQYPLALVQGDPRWADVTAVREGRVLSTPEGVFYWDGGPESALLLTEFIARLLYPDRFPDLDMRAEVQEYYARFYRTRLDDAAVGRLLRGEAPDGSRHNPFNN</sequence>
<proteinExistence type="predicted"/>
<dbReference type="Gene3D" id="1.20.58.2180">
    <property type="match status" value="1"/>
</dbReference>
<reference evidence="2 3" key="1">
    <citation type="submission" date="2019-09" db="EMBL/GenBank/DDBJ databases">
        <title>Genome sequence of Rhodovastum atsumiense, a diverse member of the Acetobacteraceae family of non-sulfur purple photosynthetic bacteria.</title>
        <authorList>
            <person name="Meyer T."/>
            <person name="Kyndt J."/>
        </authorList>
    </citation>
    <scope>NUCLEOTIDE SEQUENCE [LARGE SCALE GENOMIC DNA]</scope>
    <source>
        <strain evidence="2 3">DSM 21279</strain>
    </source>
</reference>
<dbReference type="PANTHER" id="PTHR30535">
    <property type="entry name" value="VITAMIN B12-BINDING PROTEIN"/>
    <property type="match status" value="1"/>
</dbReference>
<comment type="caution">
    <text evidence="2">The sequence shown here is derived from an EMBL/GenBank/DDBJ whole genome shotgun (WGS) entry which is preliminary data.</text>
</comment>
<dbReference type="EMBL" id="VWPK01000003">
    <property type="protein sequence ID" value="KAA5614068.1"/>
    <property type="molecule type" value="Genomic_DNA"/>
</dbReference>
<name>A0A5M6J390_9PROT</name>
<dbReference type="Proteomes" id="UP000325255">
    <property type="component" value="Unassembled WGS sequence"/>
</dbReference>
<feature type="domain" description="Fe/B12 periplasmic-binding" evidence="1">
    <location>
        <begin position="61"/>
        <end position="326"/>
    </location>
</feature>
<accession>A0A5M6J390</accession>
<dbReference type="GO" id="GO:0071281">
    <property type="term" value="P:cellular response to iron ion"/>
    <property type="evidence" value="ECO:0007669"/>
    <property type="project" value="TreeGrafter"/>
</dbReference>
<evidence type="ECO:0000313" key="2">
    <source>
        <dbReference type="EMBL" id="KAA5614068.1"/>
    </source>
</evidence>
<gene>
    <name evidence="2" type="ORF">F1189_02360</name>
</gene>
<dbReference type="AlphaFoldDB" id="A0A5M6J390"/>